<dbReference type="Gene3D" id="2.40.160.10">
    <property type="entry name" value="Porin"/>
    <property type="match status" value="1"/>
</dbReference>
<evidence type="ECO:0000313" key="4">
    <source>
        <dbReference type="EMBL" id="MFC2970598.1"/>
    </source>
</evidence>
<keyword evidence="5" id="KW-1185">Reference proteome</keyword>
<comment type="caution">
    <text evidence="4">The sequence shown here is derived from an EMBL/GenBank/DDBJ whole genome shotgun (WGS) entry which is preliminary data.</text>
</comment>
<reference evidence="5" key="1">
    <citation type="journal article" date="2019" name="Int. J. Syst. Evol. Microbiol.">
        <title>The Global Catalogue of Microorganisms (GCM) 10K type strain sequencing project: providing services to taxonomists for standard genome sequencing and annotation.</title>
        <authorList>
            <consortium name="The Broad Institute Genomics Platform"/>
            <consortium name="The Broad Institute Genome Sequencing Center for Infectious Disease"/>
            <person name="Wu L."/>
            <person name="Ma J."/>
        </authorList>
    </citation>
    <scope>NUCLEOTIDE SEQUENCE [LARGE SCALE GENOMIC DNA]</scope>
    <source>
        <strain evidence="5">KCTC 62195</strain>
    </source>
</reference>
<evidence type="ECO:0000256" key="1">
    <source>
        <dbReference type="ARBA" id="ARBA00009075"/>
    </source>
</evidence>
<sequence length="437" mass="47796">MKAIKWSLFAAAIAGGDIQIAMGSQQSEAKGFLEDGQIKLTNRNYFFNHDKKEGRQDASDWAHALMLNYQSGYTRGLVGFGVDAFAYGVLKLHEYGRGGGNVMIDNKGDSHSFSHVGGAAKVRLSNTVLKYGIMQPITPVFAAGGLRILPETAQGFLLQSSELSALSLQAGHFTAATGWQDNGNHDPIKTAYGVTEVDSVSFVGGDYTVTKNLSVSLYASRFEDVWRQYYGSASYMLPISGNQALKFGFNLYRTLDEGRAKAGQIDTTAWSLAGAYTLGAHTFKLAYQKVHGDEPFDYAGFGDHANYGDSIYLSNSVQYSDFNGPGERSLQARYDLDMGTFGFPGLSFMARYLHGTGIDGTHADPHGAYAGAYGKGDRERETDVEMKYVVQSGPAKDLAFRVRQAWHRGDRSTGGTVNQFRLMVEYPFDPYAAMARH</sequence>
<dbReference type="PANTHER" id="PTHR34596">
    <property type="entry name" value="CHITOPORIN"/>
    <property type="match status" value="1"/>
</dbReference>
<evidence type="ECO:0000256" key="3">
    <source>
        <dbReference type="ARBA" id="ARBA00022729"/>
    </source>
</evidence>
<name>A0ABV7AMA6_9GAMM</name>
<evidence type="ECO:0000256" key="2">
    <source>
        <dbReference type="ARBA" id="ARBA00022448"/>
    </source>
</evidence>
<dbReference type="InterPro" id="IPR005318">
    <property type="entry name" value="OM_porin_bac"/>
</dbReference>
<proteinExistence type="inferred from homology"/>
<comment type="similarity">
    <text evidence="1">Belongs to the outer membrane porin (Opr) (TC 1.B.25) family.</text>
</comment>
<dbReference type="Pfam" id="PF03573">
    <property type="entry name" value="OprD"/>
    <property type="match status" value="1"/>
</dbReference>
<keyword evidence="3" id="KW-0732">Signal</keyword>
<dbReference type="Proteomes" id="UP001595457">
    <property type="component" value="Unassembled WGS sequence"/>
</dbReference>
<dbReference type="RefSeq" id="WP_377812170.1">
    <property type="nucleotide sequence ID" value="NZ_JBHRSJ010000001.1"/>
</dbReference>
<keyword evidence="2" id="KW-0813">Transport</keyword>
<protein>
    <submittedName>
        <fullName evidence="4">OprD family porin</fullName>
    </submittedName>
</protein>
<gene>
    <name evidence="4" type="ORF">ACFOJE_00010</name>
</gene>
<dbReference type="InterPro" id="IPR023614">
    <property type="entry name" value="Porin_dom_sf"/>
</dbReference>
<dbReference type="EMBL" id="JBHRSJ010000001">
    <property type="protein sequence ID" value="MFC2970598.1"/>
    <property type="molecule type" value="Genomic_DNA"/>
</dbReference>
<evidence type="ECO:0000313" key="5">
    <source>
        <dbReference type="Proteomes" id="UP001595457"/>
    </source>
</evidence>
<organism evidence="4 5">
    <name type="scientific">Azotobacter bryophylli</name>
    <dbReference type="NCBI Taxonomy" id="1986537"/>
    <lineage>
        <taxon>Bacteria</taxon>
        <taxon>Pseudomonadati</taxon>
        <taxon>Pseudomonadota</taxon>
        <taxon>Gammaproteobacteria</taxon>
        <taxon>Pseudomonadales</taxon>
        <taxon>Pseudomonadaceae</taxon>
        <taxon>Azotobacter</taxon>
    </lineage>
</organism>
<dbReference type="PANTHER" id="PTHR34596:SF2">
    <property type="entry name" value="CHITOPORIN"/>
    <property type="match status" value="1"/>
</dbReference>
<accession>A0ABV7AMA6</accession>